<keyword evidence="2" id="KW-0472">Membrane</keyword>
<proteinExistence type="predicted"/>
<organism evidence="3 4">
    <name type="scientific">Nocardioides bruguierae</name>
    <dbReference type="NCBI Taxonomy" id="2945102"/>
    <lineage>
        <taxon>Bacteria</taxon>
        <taxon>Bacillati</taxon>
        <taxon>Actinomycetota</taxon>
        <taxon>Actinomycetes</taxon>
        <taxon>Propionibacteriales</taxon>
        <taxon>Nocardioidaceae</taxon>
        <taxon>Nocardioides</taxon>
    </lineage>
</organism>
<protein>
    <recommendedName>
        <fullName evidence="5">SAF domain-containing protein</fullName>
    </recommendedName>
</protein>
<evidence type="ECO:0000313" key="3">
    <source>
        <dbReference type="EMBL" id="MCM0620543.1"/>
    </source>
</evidence>
<comment type="caution">
    <text evidence="3">The sequence shown here is derived from an EMBL/GenBank/DDBJ whole genome shotgun (WGS) entry which is preliminary data.</text>
</comment>
<dbReference type="AlphaFoldDB" id="A0A9X2IEY2"/>
<evidence type="ECO:0000256" key="1">
    <source>
        <dbReference type="SAM" id="MobiDB-lite"/>
    </source>
</evidence>
<reference evidence="3" key="1">
    <citation type="submission" date="2022-05" db="EMBL/GenBank/DDBJ databases">
        <authorList>
            <person name="Tuo L."/>
        </authorList>
    </citation>
    <scope>NUCLEOTIDE SEQUENCE</scope>
    <source>
        <strain evidence="3">BSK12Z-4</strain>
    </source>
</reference>
<gene>
    <name evidence="3" type="ORF">M8330_09580</name>
</gene>
<keyword evidence="4" id="KW-1185">Reference proteome</keyword>
<name>A0A9X2IEY2_9ACTN</name>
<evidence type="ECO:0000256" key="2">
    <source>
        <dbReference type="SAM" id="Phobius"/>
    </source>
</evidence>
<keyword evidence="2" id="KW-0812">Transmembrane</keyword>
<keyword evidence="2" id="KW-1133">Transmembrane helix</keyword>
<evidence type="ECO:0000313" key="4">
    <source>
        <dbReference type="Proteomes" id="UP001139485"/>
    </source>
</evidence>
<dbReference type="RefSeq" id="WP_250827140.1">
    <property type="nucleotide sequence ID" value="NZ_JAMOIL010000010.1"/>
</dbReference>
<dbReference type="Proteomes" id="UP001139485">
    <property type="component" value="Unassembled WGS sequence"/>
</dbReference>
<evidence type="ECO:0008006" key="5">
    <source>
        <dbReference type="Google" id="ProtNLM"/>
    </source>
</evidence>
<accession>A0A9X2IEY2</accession>
<feature type="transmembrane region" description="Helical" evidence="2">
    <location>
        <begin position="36"/>
        <end position="55"/>
    </location>
</feature>
<feature type="region of interest" description="Disordered" evidence="1">
    <location>
        <begin position="1"/>
        <end position="28"/>
    </location>
</feature>
<sequence length="236" mass="23930">MALQTSSREHPTVDPAMPAAPPATRARRPGWRDPRLWVGVAIVAASVLLGARVLAAADDTVTVWAAGSTAAAGSALDPDDLIPVQVRFADGEDLDAYWTADAALPAEGVLLRDVGAGELLPRAAVGEGIESGLVDVPVSVGGALLPASVRAGARVDVHLAPGTGATEAAVADARAAGWRPGTPVLADALVVEQSGSSGLAGAESGLVLRVEEDEAERWFALRATFTDAVVSVAVRP</sequence>
<dbReference type="EMBL" id="JAMOIL010000010">
    <property type="protein sequence ID" value="MCM0620543.1"/>
    <property type="molecule type" value="Genomic_DNA"/>
</dbReference>